<organism evidence="1">
    <name type="scientific">Salmonella enterica</name>
    <name type="common">Salmonella choleraesuis</name>
    <dbReference type="NCBI Taxonomy" id="28901"/>
    <lineage>
        <taxon>Bacteria</taxon>
        <taxon>Pseudomonadati</taxon>
        <taxon>Pseudomonadota</taxon>
        <taxon>Gammaproteobacteria</taxon>
        <taxon>Enterobacterales</taxon>
        <taxon>Enterobacteriaceae</taxon>
        <taxon>Salmonella</taxon>
    </lineage>
</organism>
<evidence type="ECO:0000313" key="1">
    <source>
        <dbReference type="EMBL" id="HAF2130684.1"/>
    </source>
</evidence>
<reference evidence="1" key="2">
    <citation type="submission" date="2020-02" db="EMBL/GenBank/DDBJ databases">
        <authorList>
            <consortium name="NCBI Pathogen Detection Project"/>
        </authorList>
    </citation>
    <scope>NUCLEOTIDE SEQUENCE</scope>
    <source>
        <strain evidence="1">MA.CK_00/00001968</strain>
    </source>
</reference>
<comment type="caution">
    <text evidence="1">The sequence shown here is derived from an EMBL/GenBank/DDBJ whole genome shotgun (WGS) entry which is preliminary data.</text>
</comment>
<sequence length="110" mass="12616">MIFNGGQKRWFTMSTDRGVKRTAEAYATNWHDVTVYRGGYVSRTQVIRCHCCGERGIIARSEFFANGRGEMVVRCPNLECGHVWVMVPEYSHTLKHSQLPPREDVHQCGN</sequence>
<dbReference type="EMBL" id="DAAUQX010000072">
    <property type="protein sequence ID" value="HAF2130684.1"/>
    <property type="molecule type" value="Genomic_DNA"/>
</dbReference>
<name>A0A743SPL9_SALER</name>
<protein>
    <recommendedName>
        <fullName evidence="2">Zinc finger Ogr/Delta-type domain-containing protein</fullName>
    </recommendedName>
</protein>
<reference evidence="1" key="1">
    <citation type="journal article" date="2018" name="Genome Biol.">
        <title>SKESA: strategic k-mer extension for scrupulous assemblies.</title>
        <authorList>
            <person name="Souvorov A."/>
            <person name="Agarwala R."/>
            <person name="Lipman D.J."/>
        </authorList>
    </citation>
    <scope>NUCLEOTIDE SEQUENCE</scope>
    <source>
        <strain evidence="1">MA.CK_00/00001968</strain>
    </source>
</reference>
<accession>A0A743SPL9</accession>
<evidence type="ECO:0008006" key="2">
    <source>
        <dbReference type="Google" id="ProtNLM"/>
    </source>
</evidence>
<proteinExistence type="predicted"/>
<gene>
    <name evidence="1" type="ORF">G9F27_004992</name>
</gene>
<dbReference type="AlphaFoldDB" id="A0A743SPL9"/>